<dbReference type="InterPro" id="IPR011010">
    <property type="entry name" value="DNA_brk_join_enz"/>
</dbReference>
<dbReference type="GO" id="GO:0003677">
    <property type="term" value="F:DNA binding"/>
    <property type="evidence" value="ECO:0007669"/>
    <property type="project" value="UniProtKB-UniRule"/>
</dbReference>
<dbReference type="RefSeq" id="WP_105001220.1">
    <property type="nucleotide sequence ID" value="NZ_MQVX01000001.1"/>
</dbReference>
<name>A0A2S7T6N1_9FLAO</name>
<dbReference type="InterPro" id="IPR002104">
    <property type="entry name" value="Integrase_catalytic"/>
</dbReference>
<proteinExistence type="inferred from homology"/>
<dbReference type="HAMAP" id="MF_01808">
    <property type="entry name" value="Recomb_XerC_XerD"/>
    <property type="match status" value="1"/>
</dbReference>
<feature type="active site" evidence="9">
    <location>
        <position position="239"/>
    </location>
</feature>
<evidence type="ECO:0000259" key="10">
    <source>
        <dbReference type="PROSITE" id="PS51898"/>
    </source>
</evidence>
<dbReference type="Pfam" id="PF00589">
    <property type="entry name" value="Phage_integrase"/>
    <property type="match status" value="1"/>
</dbReference>
<dbReference type="SUPFAM" id="SSF56349">
    <property type="entry name" value="DNA breaking-rejoining enzymes"/>
    <property type="match status" value="1"/>
</dbReference>
<feature type="active site" description="O-(3'-phospho-DNA)-tyrosine intermediate" evidence="9">
    <location>
        <position position="274"/>
    </location>
</feature>
<evidence type="ECO:0000256" key="6">
    <source>
        <dbReference type="ARBA" id="ARBA00023125"/>
    </source>
</evidence>
<evidence type="ECO:0000256" key="4">
    <source>
        <dbReference type="ARBA" id="ARBA00022829"/>
    </source>
</evidence>
<evidence type="ECO:0000256" key="9">
    <source>
        <dbReference type="HAMAP-Rule" id="MF_01808"/>
    </source>
</evidence>
<dbReference type="GO" id="GO:0006313">
    <property type="term" value="P:DNA transposition"/>
    <property type="evidence" value="ECO:0007669"/>
    <property type="project" value="UniProtKB-UniRule"/>
</dbReference>
<keyword evidence="3 9" id="KW-0132">Cell division</keyword>
<feature type="domain" description="Core-binding (CB)" evidence="11">
    <location>
        <begin position="1"/>
        <end position="83"/>
    </location>
</feature>
<evidence type="ECO:0000256" key="8">
    <source>
        <dbReference type="ARBA" id="ARBA00023306"/>
    </source>
</evidence>
<dbReference type="InterPro" id="IPR044068">
    <property type="entry name" value="CB"/>
</dbReference>
<dbReference type="AlphaFoldDB" id="A0A2S7T6N1"/>
<feature type="active site" evidence="9">
    <location>
        <position position="145"/>
    </location>
</feature>
<comment type="subunit">
    <text evidence="9">Forms a cyclic heterotetrameric complex composed of two molecules of XerC and two molecules of XerD.</text>
</comment>
<organism evidence="12 13">
    <name type="scientific">Aureicoccus marinus</name>
    <dbReference type="NCBI Taxonomy" id="754435"/>
    <lineage>
        <taxon>Bacteria</taxon>
        <taxon>Pseudomonadati</taxon>
        <taxon>Bacteroidota</taxon>
        <taxon>Flavobacteriia</taxon>
        <taxon>Flavobacteriales</taxon>
        <taxon>Flavobacteriaceae</taxon>
        <taxon>Aureicoccus</taxon>
    </lineage>
</organism>
<dbReference type="PANTHER" id="PTHR30349:SF77">
    <property type="entry name" value="TYROSINE RECOMBINASE XERC"/>
    <property type="match status" value="1"/>
</dbReference>
<evidence type="ECO:0000256" key="2">
    <source>
        <dbReference type="ARBA" id="ARBA00022490"/>
    </source>
</evidence>
<dbReference type="Gene3D" id="1.10.443.10">
    <property type="entry name" value="Intergrase catalytic core"/>
    <property type="match status" value="1"/>
</dbReference>
<dbReference type="PROSITE" id="PS51898">
    <property type="entry name" value="TYR_RECOMBINASE"/>
    <property type="match status" value="1"/>
</dbReference>
<sequence>MEIKSFLEYLQYEKNYSEHTRRAYGRDIAQFESFLQQEHPQVDLVHSTYSSIRHWIAHLAATHTNRSINRKLSSLKTFYGYLERVGQRKGNPLGAHRSLKVQSDFALPLSEKEMEELLDAMRFEDTMPGRRDQLMIELLYSTGMRRKELIGLRLADWDRSKRILRIQGKGNKERFLPVLPEIQEMLKAYLEDMPLEADRSPQAPLLRTDKGKPLYPTFVYRTINKYLQEVSTKVKKSPHILRHTFATHLLNRGADLNSVKELLGHASLASTQVYTHSSIEELKKVHQAAHPRSEKK</sequence>
<dbReference type="OrthoDB" id="9801717at2"/>
<accession>A0A2S7T6N1</accession>
<keyword evidence="6 9" id="KW-0238">DNA-binding</keyword>
<dbReference type="PROSITE" id="PS51900">
    <property type="entry name" value="CB"/>
    <property type="match status" value="1"/>
</dbReference>
<evidence type="ECO:0000256" key="1">
    <source>
        <dbReference type="ARBA" id="ARBA00004496"/>
    </source>
</evidence>
<keyword evidence="7 9" id="KW-0233">DNA recombination</keyword>
<gene>
    <name evidence="9" type="primary">xerC</name>
    <name evidence="12" type="ORF">BST99_07345</name>
</gene>
<comment type="subcellular location">
    <subcellularLocation>
        <location evidence="1 9">Cytoplasm</location>
    </subcellularLocation>
</comment>
<dbReference type="InterPro" id="IPR050090">
    <property type="entry name" value="Tyrosine_recombinase_XerCD"/>
</dbReference>
<keyword evidence="13" id="KW-1185">Reference proteome</keyword>
<keyword evidence="8 9" id="KW-0131">Cell cycle</keyword>
<dbReference type="InterPro" id="IPR010998">
    <property type="entry name" value="Integrase_recombinase_N"/>
</dbReference>
<keyword evidence="4 9" id="KW-0159">Chromosome partition</keyword>
<dbReference type="GO" id="GO:0007059">
    <property type="term" value="P:chromosome segregation"/>
    <property type="evidence" value="ECO:0007669"/>
    <property type="project" value="UniProtKB-UniRule"/>
</dbReference>
<protein>
    <recommendedName>
        <fullName evidence="9">Tyrosine recombinase XerC</fullName>
    </recommendedName>
</protein>
<keyword evidence="2 9" id="KW-0963">Cytoplasm</keyword>
<keyword evidence="5 9" id="KW-0229">DNA integration</keyword>
<dbReference type="InterPro" id="IPR013762">
    <property type="entry name" value="Integrase-like_cat_sf"/>
</dbReference>
<dbReference type="GO" id="GO:0009037">
    <property type="term" value="F:tyrosine-based site-specific recombinase activity"/>
    <property type="evidence" value="ECO:0007669"/>
    <property type="project" value="UniProtKB-UniRule"/>
</dbReference>
<evidence type="ECO:0000313" key="13">
    <source>
        <dbReference type="Proteomes" id="UP000239366"/>
    </source>
</evidence>
<dbReference type="GO" id="GO:0005737">
    <property type="term" value="C:cytoplasm"/>
    <property type="evidence" value="ECO:0007669"/>
    <property type="project" value="UniProtKB-SubCell"/>
</dbReference>
<comment type="caution">
    <text evidence="12">The sequence shown here is derived from an EMBL/GenBank/DDBJ whole genome shotgun (WGS) entry which is preliminary data.</text>
</comment>
<evidence type="ECO:0000256" key="5">
    <source>
        <dbReference type="ARBA" id="ARBA00022908"/>
    </source>
</evidence>
<feature type="active site" evidence="9">
    <location>
        <position position="169"/>
    </location>
</feature>
<dbReference type="GO" id="GO:0051301">
    <property type="term" value="P:cell division"/>
    <property type="evidence" value="ECO:0007669"/>
    <property type="project" value="UniProtKB-KW"/>
</dbReference>
<feature type="domain" description="Tyr recombinase" evidence="10">
    <location>
        <begin position="104"/>
        <end position="287"/>
    </location>
</feature>
<dbReference type="Pfam" id="PF02899">
    <property type="entry name" value="Phage_int_SAM_1"/>
    <property type="match status" value="1"/>
</dbReference>
<comment type="similarity">
    <text evidence="9">Belongs to the 'phage' integrase family. XerC subfamily.</text>
</comment>
<evidence type="ECO:0000259" key="11">
    <source>
        <dbReference type="PROSITE" id="PS51900"/>
    </source>
</evidence>
<dbReference type="Gene3D" id="1.10.150.130">
    <property type="match status" value="1"/>
</dbReference>
<evidence type="ECO:0000313" key="12">
    <source>
        <dbReference type="EMBL" id="PQJ15570.1"/>
    </source>
</evidence>
<dbReference type="PANTHER" id="PTHR30349">
    <property type="entry name" value="PHAGE INTEGRASE-RELATED"/>
    <property type="match status" value="1"/>
</dbReference>
<reference evidence="13" key="1">
    <citation type="submission" date="2016-11" db="EMBL/GenBank/DDBJ databases">
        <title>Trade-off between light-utilization and light-protection in marine flavobacteria.</title>
        <authorList>
            <person name="Kumagai Y."/>
            <person name="Yoshizawa S."/>
            <person name="Kogure K."/>
        </authorList>
    </citation>
    <scope>NUCLEOTIDE SEQUENCE [LARGE SCALE GENOMIC DNA]</scope>
    <source>
        <strain evidence="13">SG-18</strain>
    </source>
</reference>
<dbReference type="Proteomes" id="UP000239366">
    <property type="component" value="Unassembled WGS sequence"/>
</dbReference>
<dbReference type="InterPro" id="IPR023009">
    <property type="entry name" value="Tyrosine_recombinase_XerC/XerD"/>
</dbReference>
<dbReference type="InterPro" id="IPR004107">
    <property type="entry name" value="Integrase_SAM-like_N"/>
</dbReference>
<dbReference type="EMBL" id="MQVX01000001">
    <property type="protein sequence ID" value="PQJ15570.1"/>
    <property type="molecule type" value="Genomic_DNA"/>
</dbReference>
<evidence type="ECO:0000256" key="7">
    <source>
        <dbReference type="ARBA" id="ARBA00023172"/>
    </source>
</evidence>
<feature type="active site" evidence="9">
    <location>
        <position position="265"/>
    </location>
</feature>
<evidence type="ECO:0000256" key="3">
    <source>
        <dbReference type="ARBA" id="ARBA00022618"/>
    </source>
</evidence>
<comment type="function">
    <text evidence="9">Site-specific tyrosine recombinase, which acts by catalyzing the cutting and rejoining of the recombining DNA molecules. The XerC-XerD complex is essential to convert dimers of the bacterial chromosome into monomers to permit their segregation at cell division. It also contributes to the segregational stability of plasmids.</text>
</comment>
<feature type="active site" evidence="9">
    <location>
        <position position="242"/>
    </location>
</feature>